<proteinExistence type="predicted"/>
<dbReference type="GO" id="GO:0003677">
    <property type="term" value="F:DNA binding"/>
    <property type="evidence" value="ECO:0007669"/>
    <property type="project" value="UniProtKB-UniRule"/>
</dbReference>
<feature type="domain" description="HTH tetR-type" evidence="3">
    <location>
        <begin position="7"/>
        <end position="67"/>
    </location>
</feature>
<dbReference type="Pfam" id="PF00440">
    <property type="entry name" value="TetR_N"/>
    <property type="match status" value="1"/>
</dbReference>
<comment type="caution">
    <text evidence="4">The sequence shown here is derived from an EMBL/GenBank/DDBJ whole genome shotgun (WGS) entry which is preliminary data.</text>
</comment>
<feature type="DNA-binding region" description="H-T-H motif" evidence="2">
    <location>
        <begin position="30"/>
        <end position="49"/>
    </location>
</feature>
<protein>
    <submittedName>
        <fullName evidence="4">TetR/AcrR family transcriptional regulator</fullName>
    </submittedName>
</protein>
<gene>
    <name evidence="4" type="ORF">JKK62_09110</name>
</gene>
<name>A0A935C334_9FIRM</name>
<evidence type="ECO:0000313" key="4">
    <source>
        <dbReference type="EMBL" id="MBK6088802.1"/>
    </source>
</evidence>
<dbReference type="RefSeq" id="WP_201427635.1">
    <property type="nucleotide sequence ID" value="NZ_JAEQMG010000086.1"/>
</dbReference>
<evidence type="ECO:0000256" key="2">
    <source>
        <dbReference type="PROSITE-ProRule" id="PRU00335"/>
    </source>
</evidence>
<dbReference type="AlphaFoldDB" id="A0A935C334"/>
<dbReference type="PANTHER" id="PTHR43479:SF7">
    <property type="entry name" value="TETR-FAMILY TRANSCRIPTIONAL REGULATOR"/>
    <property type="match status" value="1"/>
</dbReference>
<dbReference type="Gene3D" id="1.10.357.10">
    <property type="entry name" value="Tetracycline Repressor, domain 2"/>
    <property type="match status" value="1"/>
</dbReference>
<dbReference type="InterPro" id="IPR050624">
    <property type="entry name" value="HTH-type_Tx_Regulator"/>
</dbReference>
<keyword evidence="1 2" id="KW-0238">DNA-binding</keyword>
<evidence type="ECO:0000313" key="5">
    <source>
        <dbReference type="Proteomes" id="UP000633365"/>
    </source>
</evidence>
<dbReference type="PANTHER" id="PTHR43479">
    <property type="entry name" value="ACREF/ENVCD OPERON REPRESSOR-RELATED"/>
    <property type="match status" value="1"/>
</dbReference>
<dbReference type="EMBL" id="JAEQMG010000086">
    <property type="protein sequence ID" value="MBK6088802.1"/>
    <property type="molecule type" value="Genomic_DNA"/>
</dbReference>
<evidence type="ECO:0000256" key="1">
    <source>
        <dbReference type="ARBA" id="ARBA00023125"/>
    </source>
</evidence>
<evidence type="ECO:0000259" key="3">
    <source>
        <dbReference type="PROSITE" id="PS50977"/>
    </source>
</evidence>
<dbReference type="Proteomes" id="UP000633365">
    <property type="component" value="Unassembled WGS sequence"/>
</dbReference>
<dbReference type="PROSITE" id="PS50977">
    <property type="entry name" value="HTH_TETR_2"/>
    <property type="match status" value="1"/>
</dbReference>
<dbReference type="SUPFAM" id="SSF46689">
    <property type="entry name" value="Homeodomain-like"/>
    <property type="match status" value="1"/>
</dbReference>
<reference evidence="4" key="1">
    <citation type="submission" date="2021-01" db="EMBL/GenBank/DDBJ databases">
        <title>Genome public.</title>
        <authorList>
            <person name="Liu C."/>
            <person name="Sun Q."/>
        </authorList>
    </citation>
    <scope>NUCLEOTIDE SEQUENCE</scope>
    <source>
        <strain evidence="4">M6</strain>
    </source>
</reference>
<keyword evidence="5" id="KW-1185">Reference proteome</keyword>
<organism evidence="4 5">
    <name type="scientific">Ruminococcus difficilis</name>
    <dbReference type="NCBI Taxonomy" id="2763069"/>
    <lineage>
        <taxon>Bacteria</taxon>
        <taxon>Bacillati</taxon>
        <taxon>Bacillota</taxon>
        <taxon>Clostridia</taxon>
        <taxon>Eubacteriales</taxon>
        <taxon>Oscillospiraceae</taxon>
        <taxon>Ruminococcus</taxon>
    </lineage>
</organism>
<accession>A0A935C334</accession>
<dbReference type="InterPro" id="IPR009057">
    <property type="entry name" value="Homeodomain-like_sf"/>
</dbReference>
<dbReference type="InterPro" id="IPR001647">
    <property type="entry name" value="HTH_TetR"/>
</dbReference>
<sequence length="174" mass="20219">MSNSAHILAIDCIYDALIALMKVKPYNKISVTDITERAGVSRMAYYRNYEEKDDILLNRFREELIRLEENLLNDQISSKPKVFGMLINLIDNDSPGHYILQANLFNKAFLLFRNFLIGFYPKVGIDIENDKTRFYKDIGGLLGCMLYTLEHRESEDKQQIAAHLAEIMDYLDIE</sequence>